<protein>
    <submittedName>
        <fullName evidence="2">Uncharacterized protein</fullName>
    </submittedName>
</protein>
<feature type="region of interest" description="Disordered" evidence="1">
    <location>
        <begin position="1"/>
        <end position="70"/>
    </location>
</feature>
<feature type="compositionally biased region" description="Basic residues" evidence="1">
    <location>
        <begin position="1"/>
        <end position="17"/>
    </location>
</feature>
<accession>A0A8H6X976</accession>
<dbReference type="OrthoDB" id="3269701at2759"/>
<comment type="caution">
    <text evidence="2">The sequence shown here is derived from an EMBL/GenBank/DDBJ whole genome shotgun (WGS) entry which is preliminary data.</text>
</comment>
<keyword evidence="3" id="KW-1185">Reference proteome</keyword>
<feature type="compositionally biased region" description="Polar residues" evidence="1">
    <location>
        <begin position="316"/>
        <end position="326"/>
    </location>
</feature>
<feature type="region of interest" description="Disordered" evidence="1">
    <location>
        <begin position="213"/>
        <end position="342"/>
    </location>
</feature>
<evidence type="ECO:0000313" key="2">
    <source>
        <dbReference type="EMBL" id="KAF7336397.1"/>
    </source>
</evidence>
<dbReference type="EMBL" id="JACAZI010000023">
    <property type="protein sequence ID" value="KAF7336397.1"/>
    <property type="molecule type" value="Genomic_DNA"/>
</dbReference>
<name>A0A8H6X976_9AGAR</name>
<feature type="compositionally biased region" description="Acidic residues" evidence="1">
    <location>
        <begin position="53"/>
        <end position="62"/>
    </location>
</feature>
<organism evidence="2 3">
    <name type="scientific">Mycena venus</name>
    <dbReference type="NCBI Taxonomy" id="2733690"/>
    <lineage>
        <taxon>Eukaryota</taxon>
        <taxon>Fungi</taxon>
        <taxon>Dikarya</taxon>
        <taxon>Basidiomycota</taxon>
        <taxon>Agaricomycotina</taxon>
        <taxon>Agaricomycetes</taxon>
        <taxon>Agaricomycetidae</taxon>
        <taxon>Agaricales</taxon>
        <taxon>Marasmiineae</taxon>
        <taxon>Mycenaceae</taxon>
        <taxon>Mycena</taxon>
    </lineage>
</organism>
<dbReference type="AlphaFoldDB" id="A0A8H6X976"/>
<evidence type="ECO:0000256" key="1">
    <source>
        <dbReference type="SAM" id="MobiDB-lite"/>
    </source>
</evidence>
<reference evidence="2" key="1">
    <citation type="submission" date="2020-05" db="EMBL/GenBank/DDBJ databases">
        <title>Mycena genomes resolve the evolution of fungal bioluminescence.</title>
        <authorList>
            <person name="Tsai I.J."/>
        </authorList>
    </citation>
    <scope>NUCLEOTIDE SEQUENCE</scope>
    <source>
        <strain evidence="2">CCC161011</strain>
    </source>
</reference>
<sequence length="447" mass="49229">MTSKPKRKATTTKKAKQAAKIAAAESKEDAAKPRKRGRPPKNRSPVPQPLKDDADDSEEDTPEDGKEGGVDIDWTVELTWTLVTGMEEDEDIRRGLFPPPGSSKRNNGLPKKHYQWLLAKTCFENRPQYGVAFAKALTGPAKQQKVWWRKIKNRIKVLTDKTRAQLEMMGQTGAGLESADDILPGTAIQTKWDEIREESPWFWEMRSLIGERPNLRPVGIGNNSDDMDTSLLLPQGSTDDDGLQSDDHVNSPDDTEDFPEHLESTAADTDDYTPGQDHDDDDDSEGDGRRGKRKRASSSEPTASVPAVKRTKPQKAISTTVPTTSARAKAAKGSRPSTAKDRFNAVAKARKEIELAKIQADAKVQVESRNAKTQEKLAKIVLAKMKLQQEHEFRMAQIQSSQHTGQNSMGSSSLFGNGGDFSFSDAGSSSSTPFGLDNDLHLPHGHF</sequence>
<dbReference type="Proteomes" id="UP000620124">
    <property type="component" value="Unassembled WGS sequence"/>
</dbReference>
<gene>
    <name evidence="2" type="ORF">MVEN_02188400</name>
</gene>
<proteinExistence type="predicted"/>
<evidence type="ECO:0000313" key="3">
    <source>
        <dbReference type="Proteomes" id="UP000620124"/>
    </source>
</evidence>